<sequence length="280" mass="29733">MRKLLLLPTQRKYILTVTVAVCLVSCTNKTKVDVVHDTTADVRTKPTIVYVMDFDLDASKIKLDPHRGHGLKLVEDTKTPQDEAHELVDLTAESIAEGLIKAGLKALRIPSGAPLAQEGWVVRGSFRQVDEGNRLQRAVGNKGQTDMQIAVTVDDLAVNIKSAPLLQFDTDTNAASSGGNGTAGKGTKSPSAKGSTTLGDVARTIPVGRMSVYSIALKYVLAAHALEGNARQTGARIAEEVAKRIKAIGLSAPAVAPPNDPPRQSDGMSTQHDGALVDER</sequence>
<dbReference type="Pfam" id="PF14366">
    <property type="entry name" value="DUF4410"/>
    <property type="match status" value="1"/>
</dbReference>
<organism evidence="2 3">
    <name type="scientific">Paraburkholderia solisilvae</name>
    <dbReference type="NCBI Taxonomy" id="624376"/>
    <lineage>
        <taxon>Bacteria</taxon>
        <taxon>Pseudomonadati</taxon>
        <taxon>Pseudomonadota</taxon>
        <taxon>Betaproteobacteria</taxon>
        <taxon>Burkholderiales</taxon>
        <taxon>Burkholderiaceae</taxon>
        <taxon>Paraburkholderia</taxon>
    </lineage>
</organism>
<proteinExistence type="predicted"/>
<name>A0A6J5EYJ8_9BURK</name>
<protein>
    <submittedName>
        <fullName evidence="2">Uncharacterized protein</fullName>
    </submittedName>
</protein>
<evidence type="ECO:0000256" key="1">
    <source>
        <dbReference type="SAM" id="MobiDB-lite"/>
    </source>
</evidence>
<feature type="region of interest" description="Disordered" evidence="1">
    <location>
        <begin position="170"/>
        <end position="197"/>
    </location>
</feature>
<dbReference type="Proteomes" id="UP000494329">
    <property type="component" value="Unassembled WGS sequence"/>
</dbReference>
<evidence type="ECO:0000313" key="2">
    <source>
        <dbReference type="EMBL" id="CAB3771669.1"/>
    </source>
</evidence>
<dbReference type="RefSeq" id="WP_175115208.1">
    <property type="nucleotide sequence ID" value="NZ_CADIKF010000083.1"/>
</dbReference>
<evidence type="ECO:0000313" key="3">
    <source>
        <dbReference type="Proteomes" id="UP000494329"/>
    </source>
</evidence>
<dbReference type="InterPro" id="IPR025522">
    <property type="entry name" value="DUF4410"/>
</dbReference>
<dbReference type="AlphaFoldDB" id="A0A6J5EYJ8"/>
<feature type="region of interest" description="Disordered" evidence="1">
    <location>
        <begin position="252"/>
        <end position="280"/>
    </location>
</feature>
<keyword evidence="3" id="KW-1185">Reference proteome</keyword>
<reference evidence="2 3" key="1">
    <citation type="submission" date="2020-04" db="EMBL/GenBank/DDBJ databases">
        <authorList>
            <person name="De Canck E."/>
        </authorList>
    </citation>
    <scope>NUCLEOTIDE SEQUENCE [LARGE SCALE GENOMIC DNA]</scope>
    <source>
        <strain evidence="2 3">LMG 29739</strain>
    </source>
</reference>
<accession>A0A6J5EYJ8</accession>
<gene>
    <name evidence="2" type="ORF">LMG29739_06084</name>
</gene>
<dbReference type="EMBL" id="CADIKF010000083">
    <property type="protein sequence ID" value="CAB3771669.1"/>
    <property type="molecule type" value="Genomic_DNA"/>
</dbReference>